<organism evidence="9 10">
    <name type="scientific">Zoogloea dura</name>
    <dbReference type="NCBI Taxonomy" id="2728840"/>
    <lineage>
        <taxon>Bacteria</taxon>
        <taxon>Pseudomonadati</taxon>
        <taxon>Pseudomonadota</taxon>
        <taxon>Betaproteobacteria</taxon>
        <taxon>Rhodocyclales</taxon>
        <taxon>Zoogloeaceae</taxon>
        <taxon>Zoogloea</taxon>
    </lineage>
</organism>
<dbReference type="InterPro" id="IPR001789">
    <property type="entry name" value="Sig_transdc_resp-reg_receiver"/>
</dbReference>
<evidence type="ECO:0000259" key="8">
    <source>
        <dbReference type="PROSITE" id="PS50113"/>
    </source>
</evidence>
<dbReference type="FunFam" id="3.30.450.20:FF:000155">
    <property type="entry name" value="Sensor histidine kinase TodS"/>
    <property type="match status" value="1"/>
</dbReference>
<keyword evidence="3 4" id="KW-0597">Phosphoprotein</keyword>
<dbReference type="Gene3D" id="3.40.50.2300">
    <property type="match status" value="1"/>
</dbReference>
<dbReference type="InterPro" id="IPR003661">
    <property type="entry name" value="HisK_dim/P_dom"/>
</dbReference>
<feature type="domain" description="PAS" evidence="7">
    <location>
        <begin position="37"/>
        <end position="82"/>
    </location>
</feature>
<dbReference type="Pfam" id="PF08448">
    <property type="entry name" value="PAS_4"/>
    <property type="match status" value="1"/>
</dbReference>
<dbReference type="CDD" id="cd00130">
    <property type="entry name" value="PAS"/>
    <property type="match status" value="2"/>
</dbReference>
<dbReference type="PROSITE" id="PS50113">
    <property type="entry name" value="PAC"/>
    <property type="match status" value="1"/>
</dbReference>
<feature type="domain" description="Histidine kinase" evidence="5">
    <location>
        <begin position="192"/>
        <end position="408"/>
    </location>
</feature>
<dbReference type="EC" id="2.7.13.3" evidence="2"/>
<dbReference type="InterPro" id="IPR001610">
    <property type="entry name" value="PAC"/>
</dbReference>
<protein>
    <recommendedName>
        <fullName evidence="2">histidine kinase</fullName>
        <ecNumber evidence="2">2.7.13.3</ecNumber>
    </recommendedName>
</protein>
<evidence type="ECO:0000256" key="4">
    <source>
        <dbReference type="PROSITE-ProRule" id="PRU00169"/>
    </source>
</evidence>
<evidence type="ECO:0000256" key="2">
    <source>
        <dbReference type="ARBA" id="ARBA00012438"/>
    </source>
</evidence>
<evidence type="ECO:0000259" key="7">
    <source>
        <dbReference type="PROSITE" id="PS50112"/>
    </source>
</evidence>
<dbReference type="Gene3D" id="3.30.450.20">
    <property type="entry name" value="PAS domain"/>
    <property type="match status" value="2"/>
</dbReference>
<dbReference type="InterPro" id="IPR035965">
    <property type="entry name" value="PAS-like_dom_sf"/>
</dbReference>
<dbReference type="SUPFAM" id="SSF55874">
    <property type="entry name" value="ATPase domain of HSP90 chaperone/DNA topoisomerase II/histidine kinase"/>
    <property type="match status" value="2"/>
</dbReference>
<sequence>MRPSTTPTASDPLRAGAGRSSVRGVVLDAGDAPDVRRQKMARIILDSMYQFLGLLDVDGTVLEINRAALDGAGLCLEQVVGRPFWHARWWEVSEEVRVRVREMIAEAREGRFVRCDFEVYGEQHGEKTISIDFSLTPIMNDAGEVAFLLPEGRNITEKIAISAELTRKNGELQNALERLKQIDGFKTKFFANVSHELRTPLALILGPVDQLLKEGMALGERERFRLKTIKHNAQSLLQQVNDLLDLARIDADRMPMAYVCANITAMARDIAASFAEIAEERSITLRVRGESELYADVDRVKFVRVLVNLLANAFKFTPPGGRISCTLERIQDARFLVSVQDTGPGVADPMKPQIFDRFTQAEAGQGTMGSGLGLNIVKEFVELHGGTVVVVDAPGGGAIFQVEIPIRAPNGAFVRESGEEPLLHADYRHGTASMPDMHLPANRAGRPRVLVVEDNPDLRLFLFDVLIDEYNVSLEEDGAAALASALADPPDLIITDLMMPRFDGERFIRALRGTPDFPRVPILVLSARADDVLRESLLEALVQDYVTKPFSPQELRARVRNLVAVKCTVDILQKELNTQASDICELTNGLVDSRKTLQKSLLALQVSERRWLGLYENTAVGIALADRDGRILSANPALQEMLGYSRSEILGVNLIEITEESQRSRTEMNVQGLFDGVRPSYQIQKRYEKKCGGFLWANVCASRIPAVDQEGPMLAVIVEDITARKEGEQSLAATRSELARVSRFTTMGELVASIAHEVNQPLSAVITNSDAALRWLSLAEPNHDEVVAALHRVNRDATLAAGVITRIRKFLRAGEIKRERIVVARLLNELLLMLQTVLLDAGVEVDVSLPADLPELQADAVQLQQVILNLIVNAVDAMREQPGGAHRLLVEVKEDAASGMLFAVHDDGPGVPAGARDKLFDAFFSTKQDGLGMGLAISRTIVENHGGRLWLDAAVPSGARFVFNIPAA</sequence>
<gene>
    <name evidence="9" type="ORF">HHL15_16610</name>
</gene>
<dbReference type="SMART" id="SM00091">
    <property type="entry name" value="PAS"/>
    <property type="match status" value="2"/>
</dbReference>
<dbReference type="InterPro" id="IPR000700">
    <property type="entry name" value="PAS-assoc_C"/>
</dbReference>
<dbReference type="Gene3D" id="1.10.287.130">
    <property type="match status" value="2"/>
</dbReference>
<dbReference type="PANTHER" id="PTHR43547">
    <property type="entry name" value="TWO-COMPONENT HISTIDINE KINASE"/>
    <property type="match status" value="1"/>
</dbReference>
<dbReference type="Gene3D" id="3.30.565.10">
    <property type="entry name" value="Histidine kinase-like ATPase, C-terminal domain"/>
    <property type="match status" value="2"/>
</dbReference>
<dbReference type="Pfam" id="PF02518">
    <property type="entry name" value="HATPase_c"/>
    <property type="match status" value="2"/>
</dbReference>
<evidence type="ECO:0000259" key="6">
    <source>
        <dbReference type="PROSITE" id="PS50110"/>
    </source>
</evidence>
<dbReference type="Pfam" id="PF00989">
    <property type="entry name" value="PAS"/>
    <property type="match status" value="1"/>
</dbReference>
<comment type="catalytic activity">
    <reaction evidence="1">
        <text>ATP + protein L-histidine = ADP + protein N-phospho-L-histidine.</text>
        <dbReference type="EC" id="2.7.13.3"/>
    </reaction>
</comment>
<dbReference type="SMART" id="SM00387">
    <property type="entry name" value="HATPase_c"/>
    <property type="match status" value="2"/>
</dbReference>
<dbReference type="InterPro" id="IPR036097">
    <property type="entry name" value="HisK_dim/P_sf"/>
</dbReference>
<dbReference type="SMART" id="SM00388">
    <property type="entry name" value="HisKA"/>
    <property type="match status" value="2"/>
</dbReference>
<evidence type="ECO:0000256" key="3">
    <source>
        <dbReference type="ARBA" id="ARBA00022553"/>
    </source>
</evidence>
<dbReference type="InterPro" id="IPR005467">
    <property type="entry name" value="His_kinase_dom"/>
</dbReference>
<dbReference type="SMART" id="SM00086">
    <property type="entry name" value="PAC"/>
    <property type="match status" value="2"/>
</dbReference>
<dbReference type="Proteomes" id="UP000580043">
    <property type="component" value="Unassembled WGS sequence"/>
</dbReference>
<dbReference type="CDD" id="cd00082">
    <property type="entry name" value="HisKA"/>
    <property type="match status" value="2"/>
</dbReference>
<evidence type="ECO:0000256" key="1">
    <source>
        <dbReference type="ARBA" id="ARBA00000085"/>
    </source>
</evidence>
<feature type="domain" description="PAC" evidence="8">
    <location>
        <begin position="681"/>
        <end position="733"/>
    </location>
</feature>
<dbReference type="PROSITE" id="PS50112">
    <property type="entry name" value="PAS"/>
    <property type="match status" value="2"/>
</dbReference>
<dbReference type="Pfam" id="PF00512">
    <property type="entry name" value="HisKA"/>
    <property type="match status" value="1"/>
</dbReference>
<dbReference type="InterPro" id="IPR013656">
    <property type="entry name" value="PAS_4"/>
</dbReference>
<proteinExistence type="predicted"/>
<feature type="domain" description="Histidine kinase" evidence="5">
    <location>
        <begin position="753"/>
        <end position="968"/>
    </location>
</feature>
<evidence type="ECO:0000313" key="9">
    <source>
        <dbReference type="EMBL" id="NML27378.1"/>
    </source>
</evidence>
<dbReference type="InterPro" id="IPR003594">
    <property type="entry name" value="HATPase_dom"/>
</dbReference>
<dbReference type="PANTHER" id="PTHR43547:SF2">
    <property type="entry name" value="HYBRID SIGNAL TRANSDUCTION HISTIDINE KINASE C"/>
    <property type="match status" value="1"/>
</dbReference>
<dbReference type="SUPFAM" id="SSF47384">
    <property type="entry name" value="Homodimeric domain of signal transducing histidine kinase"/>
    <property type="match status" value="2"/>
</dbReference>
<reference evidence="9 10" key="1">
    <citation type="submission" date="2020-04" db="EMBL/GenBank/DDBJ databases">
        <title>Zoogloea sp. G-4-1-14 isolated from soil.</title>
        <authorList>
            <person name="Dahal R.H."/>
        </authorList>
    </citation>
    <scope>NUCLEOTIDE SEQUENCE [LARGE SCALE GENOMIC DNA]</scope>
    <source>
        <strain evidence="9 10">G-4-1-14</strain>
    </source>
</reference>
<dbReference type="SMART" id="SM00448">
    <property type="entry name" value="REC"/>
    <property type="match status" value="1"/>
</dbReference>
<dbReference type="PROSITE" id="PS50110">
    <property type="entry name" value="RESPONSE_REGULATORY"/>
    <property type="match status" value="1"/>
</dbReference>
<name>A0A848G571_9RHOO</name>
<dbReference type="GO" id="GO:0000155">
    <property type="term" value="F:phosphorelay sensor kinase activity"/>
    <property type="evidence" value="ECO:0007669"/>
    <property type="project" value="InterPro"/>
</dbReference>
<feature type="modified residue" description="4-aspartylphosphate" evidence="4">
    <location>
        <position position="496"/>
    </location>
</feature>
<dbReference type="InterPro" id="IPR011006">
    <property type="entry name" value="CheY-like_superfamily"/>
</dbReference>
<dbReference type="AlphaFoldDB" id="A0A848G571"/>
<dbReference type="InterPro" id="IPR013767">
    <property type="entry name" value="PAS_fold"/>
</dbReference>
<accession>A0A848G571</accession>
<evidence type="ECO:0000259" key="5">
    <source>
        <dbReference type="PROSITE" id="PS50109"/>
    </source>
</evidence>
<dbReference type="InterPro" id="IPR004358">
    <property type="entry name" value="Sig_transdc_His_kin-like_C"/>
</dbReference>
<dbReference type="GO" id="GO:0006355">
    <property type="term" value="P:regulation of DNA-templated transcription"/>
    <property type="evidence" value="ECO:0007669"/>
    <property type="project" value="InterPro"/>
</dbReference>
<evidence type="ECO:0000313" key="10">
    <source>
        <dbReference type="Proteomes" id="UP000580043"/>
    </source>
</evidence>
<keyword evidence="10" id="KW-1185">Reference proteome</keyword>
<dbReference type="Pfam" id="PF00072">
    <property type="entry name" value="Response_reg"/>
    <property type="match status" value="1"/>
</dbReference>
<dbReference type="InterPro" id="IPR000014">
    <property type="entry name" value="PAS"/>
</dbReference>
<feature type="domain" description="Response regulatory" evidence="6">
    <location>
        <begin position="448"/>
        <end position="563"/>
    </location>
</feature>
<feature type="domain" description="PAS" evidence="7">
    <location>
        <begin position="607"/>
        <end position="677"/>
    </location>
</feature>
<dbReference type="PROSITE" id="PS50109">
    <property type="entry name" value="HIS_KIN"/>
    <property type="match status" value="2"/>
</dbReference>
<comment type="caution">
    <text evidence="9">The sequence shown here is derived from an EMBL/GenBank/DDBJ whole genome shotgun (WGS) entry which is preliminary data.</text>
</comment>
<dbReference type="SUPFAM" id="SSF55785">
    <property type="entry name" value="PYP-like sensor domain (PAS domain)"/>
    <property type="match status" value="2"/>
</dbReference>
<dbReference type="NCBIfam" id="TIGR00229">
    <property type="entry name" value="sensory_box"/>
    <property type="match status" value="2"/>
</dbReference>
<dbReference type="SUPFAM" id="SSF52172">
    <property type="entry name" value="CheY-like"/>
    <property type="match status" value="1"/>
</dbReference>
<dbReference type="EMBL" id="JABBGA010000014">
    <property type="protein sequence ID" value="NML27378.1"/>
    <property type="molecule type" value="Genomic_DNA"/>
</dbReference>
<dbReference type="InterPro" id="IPR036890">
    <property type="entry name" value="HATPase_C_sf"/>
</dbReference>
<dbReference type="PRINTS" id="PR00344">
    <property type="entry name" value="BCTRLSENSOR"/>
</dbReference>